<dbReference type="InterPro" id="IPR008727">
    <property type="entry name" value="PAAR_motif"/>
</dbReference>
<evidence type="ECO:0000313" key="2">
    <source>
        <dbReference type="Proteomes" id="UP001058120"/>
    </source>
</evidence>
<dbReference type="Gene3D" id="2.60.200.60">
    <property type="match status" value="1"/>
</dbReference>
<dbReference type="InterPro" id="IPR045646">
    <property type="entry name" value="DUF6402"/>
</dbReference>
<sequence>MGDKYASHGCLVHSPHQGQLAEGSPSFFVNGKPVGRVGDPISCGGTVAEGASNFIVGNGNEQLRNKLMCEHNEILTRYTRKRDDDIFFCLPLIADAMGNKANEKDRIGWHYLRDMFYKWLAGEANDVPQNNPNPFWVDIDWVLRYFPKEFLTITFPLNATTARAIDSLNTILTREGYFEKRNKEFDFINSPWQEWEKYYYQRFDVEERHLVEIGIIAALETFTFRFLSKGKIEYLDENKYKIIVEQVAVFVHDVFNFEGKGTLFFDYLGYWSCEEKDVSGVPKNNRYEAMNNAKFREFREYNKIGNDFLVLSHPKIIDNFIEYIYDYNHE</sequence>
<reference evidence="1" key="1">
    <citation type="submission" date="2020-12" db="EMBL/GenBank/DDBJ databases">
        <title>Taurinivorans muris gen. nov., sp. nov., fundamental and realized metabolic niche of a ubiquitous sulfidogenic bacterium in the murine intestine.</title>
        <authorList>
            <person name="Ye H."/>
            <person name="Hanson B.T."/>
            <person name="Loy A."/>
        </authorList>
    </citation>
    <scope>NUCLEOTIDE SEQUENCE</scope>
    <source>
        <strain evidence="1">LT0009</strain>
    </source>
</reference>
<name>A0ABY5Y2L3_9BACT</name>
<dbReference type="Pfam" id="PF05488">
    <property type="entry name" value="PAAR_motif"/>
    <property type="match status" value="1"/>
</dbReference>
<dbReference type="EMBL" id="CP065938">
    <property type="protein sequence ID" value="UWX06420.1"/>
    <property type="molecule type" value="Genomic_DNA"/>
</dbReference>
<evidence type="ECO:0000313" key="1">
    <source>
        <dbReference type="EMBL" id="UWX06420.1"/>
    </source>
</evidence>
<keyword evidence="2" id="KW-1185">Reference proteome</keyword>
<proteinExistence type="predicted"/>
<organism evidence="1 2">
    <name type="scientific">Taurinivorans muris</name>
    <dbReference type="NCBI Taxonomy" id="2787751"/>
    <lineage>
        <taxon>Bacteria</taxon>
        <taxon>Pseudomonadati</taxon>
        <taxon>Thermodesulfobacteriota</taxon>
        <taxon>Desulfovibrionia</taxon>
        <taxon>Desulfovibrionales</taxon>
        <taxon>Desulfovibrionaceae</taxon>
        <taxon>Taurinivorans</taxon>
    </lineage>
</organism>
<dbReference type="Pfam" id="PF19940">
    <property type="entry name" value="DUF6402"/>
    <property type="match status" value="1"/>
</dbReference>
<gene>
    <name evidence="1" type="ORF">JBF11_03660</name>
</gene>
<dbReference type="Proteomes" id="UP001058120">
    <property type="component" value="Chromosome"/>
</dbReference>
<dbReference type="CDD" id="cd14737">
    <property type="entry name" value="PAAR_1"/>
    <property type="match status" value="1"/>
</dbReference>
<accession>A0ABY5Y2L3</accession>
<protein>
    <submittedName>
        <fullName evidence="1">PAAR domain-containing protein</fullName>
    </submittedName>
</protein>